<accession>A0A1M5A7W9</accession>
<sequence>MTSRISVLISIVLAMLIAAMDTTIMNTTMPIIAKSLGGFSLFAWAFASYMITTTVFSPIAGRLSDLYGRKRIFAFGIVLFLIGSLLCGISETMVQLVLYRALQGIGAGFMMPFPAIIAGDLFSVENRGKIQAFTTGMWGLSSILAPLFGAVFVEYLSWRWIFYINIPISILSLVTLIPYREEYSPKRTQIDYLGAILFTLGVSTFLLVTIVHSFQIIFAILGALLLIGFYFFEKQQKSPLVPLSMFQIKSFRWMNINNFFAWTALFGATSYIPLFLQKITHLSIFTSGLALLGTAISWMAASVPTGKWILRYGYRNLFIIGNCTLVISGILLALLHEENGFWYVFFVMLVYGFSFGLLSTTGVIGAQQLVDPHQRGISTSFIMFIRNIGTAIGITIMGSLMTSANTVMGGIHHLFIFGFIGSLFAFVTSFFIKEPSAKLATSK</sequence>
<gene>
    <name evidence="10" type="ORF">SAMN05444392_11264</name>
</gene>
<feature type="transmembrane region" description="Helical" evidence="8">
    <location>
        <begin position="313"/>
        <end position="335"/>
    </location>
</feature>
<dbReference type="RefSeq" id="WP_073156732.1">
    <property type="nucleotide sequence ID" value="NZ_FQVL01000012.1"/>
</dbReference>
<evidence type="ECO:0000313" key="10">
    <source>
        <dbReference type="EMBL" id="SHF26235.1"/>
    </source>
</evidence>
<feature type="transmembrane region" description="Helical" evidence="8">
    <location>
        <begin position="410"/>
        <end position="432"/>
    </location>
</feature>
<dbReference type="GO" id="GO:0022857">
    <property type="term" value="F:transmembrane transporter activity"/>
    <property type="evidence" value="ECO:0007669"/>
    <property type="project" value="InterPro"/>
</dbReference>
<feature type="transmembrane region" description="Helical" evidence="8">
    <location>
        <begin position="160"/>
        <end position="178"/>
    </location>
</feature>
<dbReference type="PANTHER" id="PTHR23501:SF191">
    <property type="entry name" value="VACUOLAR BASIC AMINO ACID TRANSPORTER 4"/>
    <property type="match status" value="1"/>
</dbReference>
<evidence type="ECO:0000256" key="2">
    <source>
        <dbReference type="ARBA" id="ARBA00022448"/>
    </source>
</evidence>
<dbReference type="InterPro" id="IPR005829">
    <property type="entry name" value="Sugar_transporter_CS"/>
</dbReference>
<feature type="transmembrane region" description="Helical" evidence="8">
    <location>
        <begin position="104"/>
        <end position="124"/>
    </location>
</feature>
<dbReference type="PANTHER" id="PTHR23501">
    <property type="entry name" value="MAJOR FACILITATOR SUPERFAMILY"/>
    <property type="match status" value="1"/>
</dbReference>
<feature type="transmembrane region" description="Helical" evidence="8">
    <location>
        <begin position="384"/>
        <end position="404"/>
    </location>
</feature>
<dbReference type="EMBL" id="FQVL01000012">
    <property type="protein sequence ID" value="SHF26235.1"/>
    <property type="molecule type" value="Genomic_DNA"/>
</dbReference>
<evidence type="ECO:0000259" key="9">
    <source>
        <dbReference type="PROSITE" id="PS50850"/>
    </source>
</evidence>
<evidence type="ECO:0000256" key="1">
    <source>
        <dbReference type="ARBA" id="ARBA00004651"/>
    </source>
</evidence>
<feature type="transmembrane region" description="Helical" evidence="8">
    <location>
        <begin position="36"/>
        <end position="60"/>
    </location>
</feature>
<dbReference type="PROSITE" id="PS00216">
    <property type="entry name" value="SUGAR_TRANSPORT_1"/>
    <property type="match status" value="1"/>
</dbReference>
<dbReference type="InterPro" id="IPR020846">
    <property type="entry name" value="MFS_dom"/>
</dbReference>
<reference evidence="10 11" key="1">
    <citation type="submission" date="2016-11" db="EMBL/GenBank/DDBJ databases">
        <authorList>
            <person name="Jaros S."/>
            <person name="Januszkiewicz K."/>
            <person name="Wedrychowicz H."/>
        </authorList>
    </citation>
    <scope>NUCLEOTIDE SEQUENCE [LARGE SCALE GENOMIC DNA]</scope>
    <source>
        <strain evidence="10 11">DSM 44666</strain>
    </source>
</reference>
<comment type="subcellular location">
    <subcellularLocation>
        <location evidence="1">Cell membrane</location>
        <topology evidence="1">Multi-pass membrane protein</topology>
    </subcellularLocation>
</comment>
<evidence type="ECO:0000256" key="7">
    <source>
        <dbReference type="ARBA" id="ARBA00044273"/>
    </source>
</evidence>
<dbReference type="Pfam" id="PF07690">
    <property type="entry name" value="MFS_1"/>
    <property type="match status" value="1"/>
</dbReference>
<evidence type="ECO:0000256" key="6">
    <source>
        <dbReference type="ARBA" id="ARBA00023136"/>
    </source>
</evidence>
<name>A0A1M5A7W9_9BACL</name>
<dbReference type="Gene3D" id="1.20.1720.10">
    <property type="entry name" value="Multidrug resistance protein D"/>
    <property type="match status" value="1"/>
</dbReference>
<keyword evidence="3" id="KW-1003">Cell membrane</keyword>
<feature type="transmembrane region" description="Helical" evidence="8">
    <location>
        <begin position="190"/>
        <end position="208"/>
    </location>
</feature>
<dbReference type="PROSITE" id="PS50850">
    <property type="entry name" value="MFS"/>
    <property type="match status" value="1"/>
</dbReference>
<evidence type="ECO:0000256" key="3">
    <source>
        <dbReference type="ARBA" id="ARBA00022475"/>
    </source>
</evidence>
<feature type="domain" description="Major facilitator superfamily (MFS) profile" evidence="9">
    <location>
        <begin position="7"/>
        <end position="436"/>
    </location>
</feature>
<evidence type="ECO:0000256" key="8">
    <source>
        <dbReference type="SAM" id="Phobius"/>
    </source>
</evidence>
<dbReference type="OrthoDB" id="9807274at2"/>
<evidence type="ECO:0000256" key="5">
    <source>
        <dbReference type="ARBA" id="ARBA00022989"/>
    </source>
</evidence>
<feature type="transmembrane region" description="Helical" evidence="8">
    <location>
        <begin position="253"/>
        <end position="276"/>
    </location>
</feature>
<dbReference type="InterPro" id="IPR011701">
    <property type="entry name" value="MFS"/>
</dbReference>
<feature type="transmembrane region" description="Helical" evidence="8">
    <location>
        <begin position="136"/>
        <end position="154"/>
    </location>
</feature>
<keyword evidence="6 8" id="KW-0472">Membrane</keyword>
<keyword evidence="2" id="KW-0813">Transport</keyword>
<dbReference type="Proteomes" id="UP000184476">
    <property type="component" value="Unassembled WGS sequence"/>
</dbReference>
<feature type="transmembrane region" description="Helical" evidence="8">
    <location>
        <begin position="214"/>
        <end position="232"/>
    </location>
</feature>
<dbReference type="GO" id="GO:0005886">
    <property type="term" value="C:plasma membrane"/>
    <property type="evidence" value="ECO:0007669"/>
    <property type="project" value="UniProtKB-SubCell"/>
</dbReference>
<feature type="transmembrane region" description="Helical" evidence="8">
    <location>
        <begin position="72"/>
        <end position="98"/>
    </location>
</feature>
<keyword evidence="11" id="KW-1185">Reference proteome</keyword>
<dbReference type="SUPFAM" id="SSF103473">
    <property type="entry name" value="MFS general substrate transporter"/>
    <property type="match status" value="1"/>
</dbReference>
<keyword evidence="4 8" id="KW-0812">Transmembrane</keyword>
<dbReference type="InterPro" id="IPR036259">
    <property type="entry name" value="MFS_trans_sf"/>
</dbReference>
<feature type="transmembrane region" description="Helical" evidence="8">
    <location>
        <begin position="341"/>
        <end position="364"/>
    </location>
</feature>
<organism evidence="10 11">
    <name type="scientific">Seinonella peptonophila</name>
    <dbReference type="NCBI Taxonomy" id="112248"/>
    <lineage>
        <taxon>Bacteria</taxon>
        <taxon>Bacillati</taxon>
        <taxon>Bacillota</taxon>
        <taxon>Bacilli</taxon>
        <taxon>Bacillales</taxon>
        <taxon>Thermoactinomycetaceae</taxon>
        <taxon>Seinonella</taxon>
    </lineage>
</organism>
<protein>
    <recommendedName>
        <fullName evidence="7">MFS-type drug efflux transporter P55</fullName>
    </recommendedName>
</protein>
<evidence type="ECO:0000256" key="4">
    <source>
        <dbReference type="ARBA" id="ARBA00022692"/>
    </source>
</evidence>
<keyword evidence="5 8" id="KW-1133">Transmembrane helix</keyword>
<dbReference type="FunFam" id="1.20.1720.10:FF:000004">
    <property type="entry name" value="EmrB/QacA family drug resistance transporter"/>
    <property type="match status" value="1"/>
</dbReference>
<feature type="transmembrane region" description="Helical" evidence="8">
    <location>
        <begin position="282"/>
        <end position="301"/>
    </location>
</feature>
<evidence type="ECO:0000313" key="11">
    <source>
        <dbReference type="Proteomes" id="UP000184476"/>
    </source>
</evidence>
<dbReference type="STRING" id="112248.SAMN05444392_11264"/>
<proteinExistence type="predicted"/>
<dbReference type="AlphaFoldDB" id="A0A1M5A7W9"/>
<dbReference type="PRINTS" id="PR01036">
    <property type="entry name" value="TCRTETB"/>
</dbReference>
<dbReference type="Gene3D" id="1.20.1250.20">
    <property type="entry name" value="MFS general substrate transporter like domains"/>
    <property type="match status" value="1"/>
</dbReference>